<protein>
    <submittedName>
        <fullName evidence="1">Uncharacterized protein</fullName>
    </submittedName>
</protein>
<gene>
    <name evidence="1" type="ORF">TNIN_212671</name>
</gene>
<proteinExistence type="predicted"/>
<dbReference type="AlphaFoldDB" id="A0A8X6WUC8"/>
<accession>A0A8X6WUC8</accession>
<reference evidence="1" key="1">
    <citation type="submission" date="2020-08" db="EMBL/GenBank/DDBJ databases">
        <title>Multicomponent nature underlies the extraordinary mechanical properties of spider dragline silk.</title>
        <authorList>
            <person name="Kono N."/>
            <person name="Nakamura H."/>
            <person name="Mori M."/>
            <person name="Yoshida Y."/>
            <person name="Ohtoshi R."/>
            <person name="Malay A.D."/>
            <person name="Moran D.A.P."/>
            <person name="Tomita M."/>
            <person name="Numata K."/>
            <person name="Arakawa K."/>
        </authorList>
    </citation>
    <scope>NUCLEOTIDE SEQUENCE</scope>
</reference>
<name>A0A8X6WUC8_9ARAC</name>
<evidence type="ECO:0000313" key="2">
    <source>
        <dbReference type="Proteomes" id="UP000886998"/>
    </source>
</evidence>
<organism evidence="1 2">
    <name type="scientific">Trichonephila inaurata madagascariensis</name>
    <dbReference type="NCBI Taxonomy" id="2747483"/>
    <lineage>
        <taxon>Eukaryota</taxon>
        <taxon>Metazoa</taxon>
        <taxon>Ecdysozoa</taxon>
        <taxon>Arthropoda</taxon>
        <taxon>Chelicerata</taxon>
        <taxon>Arachnida</taxon>
        <taxon>Araneae</taxon>
        <taxon>Araneomorphae</taxon>
        <taxon>Entelegynae</taxon>
        <taxon>Araneoidea</taxon>
        <taxon>Nephilidae</taxon>
        <taxon>Trichonephila</taxon>
        <taxon>Trichonephila inaurata</taxon>
    </lineage>
</organism>
<dbReference type="EMBL" id="BMAV01002554">
    <property type="protein sequence ID" value="GFY41498.1"/>
    <property type="molecule type" value="Genomic_DNA"/>
</dbReference>
<sequence length="113" mass="13139">MLTHSHQLSLDSKGVGESWRIQDSLLVRLDSFIDREDPFPSPPHGIHSTREKHQHIVAKCSLMRDEMRREPDACSSSGTVKRNSCIAFQKRYHFMHQRKSPVIDFPNLHAIRH</sequence>
<keyword evidence="2" id="KW-1185">Reference proteome</keyword>
<comment type="caution">
    <text evidence="1">The sequence shown here is derived from an EMBL/GenBank/DDBJ whole genome shotgun (WGS) entry which is preliminary data.</text>
</comment>
<dbReference type="OrthoDB" id="10447187at2759"/>
<dbReference type="Proteomes" id="UP000886998">
    <property type="component" value="Unassembled WGS sequence"/>
</dbReference>
<evidence type="ECO:0000313" key="1">
    <source>
        <dbReference type="EMBL" id="GFY41498.1"/>
    </source>
</evidence>